<evidence type="ECO:0000313" key="3">
    <source>
        <dbReference type="EMBL" id="WOK04634.1"/>
    </source>
</evidence>
<sequence length="250" mass="26287">MERFENQVAIVAGGARGIGKGVAKRLASEGATVVILDVLQKELDATVKELTGNGLKVSGEIVDVTSEKEIQTLVQKVVAANGRLDVMVNCAGIVGETNVKIGDYTTDIFDKVIAINLRGAFLLTKHAIAPMVKAGYGRILHVTSIGGKEGNPGMMGYAASKSGLIGLVKGAGKEYAESGITVNGIAPAVIATEFNENTDPAMLKYMTDKIPMKRMGTIEEVAALSCWIVSKEASFNTGFVFDISGGRATY</sequence>
<dbReference type="Gene3D" id="3.40.50.720">
    <property type="entry name" value="NAD(P)-binding Rossmann-like Domain"/>
    <property type="match status" value="1"/>
</dbReference>
<evidence type="ECO:0000256" key="1">
    <source>
        <dbReference type="ARBA" id="ARBA00006484"/>
    </source>
</evidence>
<dbReference type="Pfam" id="PF13561">
    <property type="entry name" value="adh_short_C2"/>
    <property type="match status" value="1"/>
</dbReference>
<dbReference type="EMBL" id="CP136051">
    <property type="protein sequence ID" value="WOK04634.1"/>
    <property type="molecule type" value="Genomic_DNA"/>
</dbReference>
<dbReference type="InterPro" id="IPR020904">
    <property type="entry name" value="Sc_DH/Rdtase_CS"/>
</dbReference>
<dbReference type="InterPro" id="IPR002347">
    <property type="entry name" value="SDR_fam"/>
</dbReference>
<gene>
    <name evidence="3" type="ORF">RT717_16260</name>
</gene>
<keyword evidence="2" id="KW-0560">Oxidoreductase</keyword>
<dbReference type="PRINTS" id="PR00080">
    <property type="entry name" value="SDRFAMILY"/>
</dbReference>
<evidence type="ECO:0000256" key="2">
    <source>
        <dbReference type="ARBA" id="ARBA00023002"/>
    </source>
</evidence>
<dbReference type="Proteomes" id="UP001302349">
    <property type="component" value="Chromosome"/>
</dbReference>
<dbReference type="PRINTS" id="PR00081">
    <property type="entry name" value="GDHRDH"/>
</dbReference>
<protein>
    <submittedName>
        <fullName evidence="3">SDR family NAD(P)-dependent oxidoreductase</fullName>
    </submittedName>
</protein>
<evidence type="ECO:0000313" key="4">
    <source>
        <dbReference type="Proteomes" id="UP001302349"/>
    </source>
</evidence>
<dbReference type="SUPFAM" id="SSF51735">
    <property type="entry name" value="NAD(P)-binding Rossmann-fold domains"/>
    <property type="match status" value="1"/>
</dbReference>
<dbReference type="RefSeq" id="WP_317487435.1">
    <property type="nucleotide sequence ID" value="NZ_CP136051.1"/>
</dbReference>
<reference evidence="3 4" key="1">
    <citation type="journal article" date="2023" name="Microbiol. Resour. Announc.">
        <title>Complete Genome Sequence of Imperialibacter roseus strain P4T.</title>
        <authorList>
            <person name="Tizabi D.R."/>
            <person name="Bachvaroff T."/>
            <person name="Hill R.T."/>
        </authorList>
    </citation>
    <scope>NUCLEOTIDE SEQUENCE [LARGE SCALE GENOMIC DNA]</scope>
    <source>
        <strain evidence="3 4">P4T</strain>
    </source>
</reference>
<dbReference type="PANTHER" id="PTHR24321:SF8">
    <property type="entry name" value="ESTRADIOL 17-BETA-DEHYDROGENASE 8-RELATED"/>
    <property type="match status" value="1"/>
</dbReference>
<dbReference type="InterPro" id="IPR036291">
    <property type="entry name" value="NAD(P)-bd_dom_sf"/>
</dbReference>
<name>A0ABZ0IKE6_9BACT</name>
<keyword evidence="4" id="KW-1185">Reference proteome</keyword>
<dbReference type="PROSITE" id="PS00061">
    <property type="entry name" value="ADH_SHORT"/>
    <property type="match status" value="1"/>
</dbReference>
<dbReference type="PANTHER" id="PTHR24321">
    <property type="entry name" value="DEHYDROGENASES, SHORT CHAIN"/>
    <property type="match status" value="1"/>
</dbReference>
<organism evidence="3 4">
    <name type="scientific">Imperialibacter roseus</name>
    <dbReference type="NCBI Taxonomy" id="1324217"/>
    <lineage>
        <taxon>Bacteria</taxon>
        <taxon>Pseudomonadati</taxon>
        <taxon>Bacteroidota</taxon>
        <taxon>Cytophagia</taxon>
        <taxon>Cytophagales</taxon>
        <taxon>Flammeovirgaceae</taxon>
        <taxon>Imperialibacter</taxon>
    </lineage>
</organism>
<comment type="similarity">
    <text evidence="1">Belongs to the short-chain dehydrogenases/reductases (SDR) family.</text>
</comment>
<proteinExistence type="inferred from homology"/>
<accession>A0ABZ0IKE6</accession>